<name>A0A183AVF4_9TREM</name>
<evidence type="ECO:0000313" key="2">
    <source>
        <dbReference type="Proteomes" id="UP000272942"/>
    </source>
</evidence>
<organism evidence="3">
    <name type="scientific">Echinostoma caproni</name>
    <dbReference type="NCBI Taxonomy" id="27848"/>
    <lineage>
        <taxon>Eukaryota</taxon>
        <taxon>Metazoa</taxon>
        <taxon>Spiralia</taxon>
        <taxon>Lophotrochozoa</taxon>
        <taxon>Platyhelminthes</taxon>
        <taxon>Trematoda</taxon>
        <taxon>Digenea</taxon>
        <taxon>Plagiorchiida</taxon>
        <taxon>Echinostomata</taxon>
        <taxon>Echinostomatoidea</taxon>
        <taxon>Echinostomatidae</taxon>
        <taxon>Echinostoma</taxon>
    </lineage>
</organism>
<accession>A0A183AVF4</accession>
<evidence type="ECO:0000313" key="3">
    <source>
        <dbReference type="WBParaSite" id="ECPE_0001097301-mRNA-1"/>
    </source>
</evidence>
<dbReference type="Proteomes" id="UP000272942">
    <property type="component" value="Unassembled WGS sequence"/>
</dbReference>
<evidence type="ECO:0000313" key="1">
    <source>
        <dbReference type="EMBL" id="VDP87848.1"/>
    </source>
</evidence>
<dbReference type="EMBL" id="UZAN01049947">
    <property type="protein sequence ID" value="VDP87848.1"/>
    <property type="molecule type" value="Genomic_DNA"/>
</dbReference>
<dbReference type="WBParaSite" id="ECPE_0001097301-mRNA-1">
    <property type="protein sequence ID" value="ECPE_0001097301-mRNA-1"/>
    <property type="gene ID" value="ECPE_0001097301"/>
</dbReference>
<keyword evidence="2" id="KW-1185">Reference proteome</keyword>
<reference evidence="1 2" key="2">
    <citation type="submission" date="2018-11" db="EMBL/GenBank/DDBJ databases">
        <authorList>
            <consortium name="Pathogen Informatics"/>
        </authorList>
    </citation>
    <scope>NUCLEOTIDE SEQUENCE [LARGE SCALE GENOMIC DNA]</scope>
    <source>
        <strain evidence="1 2">Egypt</strain>
    </source>
</reference>
<gene>
    <name evidence="1" type="ORF">ECPE_LOCUS10939</name>
</gene>
<sequence length="126" mass="14022">MKLKSFLTLLYSNEKAKYFQPLHRALFVSPFISRPSSQHNAVKIPWPNVFADGDVEKWIRDFELNASCNGIKGSVHLVTALGALLTGRARAVYDLNLESNQALDYEHLKAALVAEFSKEGNGEKAS</sequence>
<protein>
    <submittedName>
        <fullName evidence="1 3">Uncharacterized protein</fullName>
    </submittedName>
</protein>
<reference evidence="3" key="1">
    <citation type="submission" date="2016-06" db="UniProtKB">
        <authorList>
            <consortium name="WormBaseParasite"/>
        </authorList>
    </citation>
    <scope>IDENTIFICATION</scope>
</reference>
<dbReference type="AlphaFoldDB" id="A0A183AVF4"/>
<proteinExistence type="predicted"/>